<evidence type="ECO:0000313" key="1">
    <source>
        <dbReference type="EMBL" id="KAB8277240.1"/>
    </source>
</evidence>
<dbReference type="AlphaFoldDB" id="A0A5N6JG15"/>
<dbReference type="Proteomes" id="UP000326289">
    <property type="component" value="Unassembled WGS sequence"/>
</dbReference>
<reference evidence="1 2" key="1">
    <citation type="submission" date="2019-04" db="EMBL/GenBank/DDBJ databases">
        <title>Fungal friends and foes A comparative genomics study of 23 Aspergillus species from section Flavi.</title>
        <authorList>
            <consortium name="DOE Joint Genome Institute"/>
            <person name="Kjaerbolling I."/>
            <person name="Vesth T.C."/>
            <person name="Frisvad J.C."/>
            <person name="Nybo J.L."/>
            <person name="Theobald S."/>
            <person name="Kildgaard S."/>
            <person name="Petersen T.I."/>
            <person name="Kuo A."/>
            <person name="Sato A."/>
            <person name="Lyhne E.K."/>
            <person name="Kogle M.E."/>
            <person name="Wiebenga A."/>
            <person name="Kun R.S."/>
            <person name="Lubbers R.J."/>
            <person name="Makela M.R."/>
            <person name="Barry K."/>
            <person name="Chovatia M."/>
            <person name="Clum A."/>
            <person name="Daum C."/>
            <person name="Haridas S."/>
            <person name="He G."/>
            <person name="LaButti K."/>
            <person name="Lipzen A."/>
            <person name="Mondo S."/>
            <person name="Pangilinan J."/>
            <person name="Riley R."/>
            <person name="Salamov A."/>
            <person name="Simmons B.A."/>
            <person name="Magnuson J.K."/>
            <person name="Henrissat B."/>
            <person name="Mortensen U.H."/>
            <person name="Larsen T.O."/>
            <person name="De vries R.P."/>
            <person name="Grigoriev I.V."/>
            <person name="Machida M."/>
            <person name="Baker S.E."/>
            <person name="Andersen M.R."/>
        </authorList>
    </citation>
    <scope>NUCLEOTIDE SEQUENCE [LARGE SCALE GENOMIC DNA]</scope>
    <source>
        <strain evidence="1 2">CBS 117635</strain>
    </source>
</reference>
<name>A0A5N6JG15_9EURO</name>
<accession>A0A5N6JG15</accession>
<protein>
    <submittedName>
        <fullName evidence="1">Uncharacterized protein</fullName>
    </submittedName>
</protein>
<gene>
    <name evidence="1" type="ORF">BDV30DRAFT_7883</name>
</gene>
<sequence>MIGVYCSITICWSLVIGSTGDPFPFSRSRARMNLPAPIPCALQISSLILGSHHDAAFDVGGRTNFLFDLMQELNHT</sequence>
<proteinExistence type="predicted"/>
<keyword evidence="2" id="KW-1185">Reference proteome</keyword>
<organism evidence="1 2">
    <name type="scientific">Aspergillus minisclerotigenes</name>
    <dbReference type="NCBI Taxonomy" id="656917"/>
    <lineage>
        <taxon>Eukaryota</taxon>
        <taxon>Fungi</taxon>
        <taxon>Dikarya</taxon>
        <taxon>Ascomycota</taxon>
        <taxon>Pezizomycotina</taxon>
        <taxon>Eurotiomycetes</taxon>
        <taxon>Eurotiomycetidae</taxon>
        <taxon>Eurotiales</taxon>
        <taxon>Aspergillaceae</taxon>
        <taxon>Aspergillus</taxon>
        <taxon>Aspergillus subgen. Circumdati</taxon>
    </lineage>
</organism>
<dbReference type="EMBL" id="ML732773">
    <property type="protein sequence ID" value="KAB8277240.1"/>
    <property type="molecule type" value="Genomic_DNA"/>
</dbReference>
<evidence type="ECO:0000313" key="2">
    <source>
        <dbReference type="Proteomes" id="UP000326289"/>
    </source>
</evidence>